<evidence type="ECO:0000313" key="1">
    <source>
        <dbReference type="EMBL" id="KAK4767966.1"/>
    </source>
</evidence>
<reference evidence="1 2" key="1">
    <citation type="journal article" date="2023" name="Hortic Res">
        <title>Pangenome of water caltrop reveals structural variations and asymmetric subgenome divergence after allopolyploidization.</title>
        <authorList>
            <person name="Zhang X."/>
            <person name="Chen Y."/>
            <person name="Wang L."/>
            <person name="Yuan Y."/>
            <person name="Fang M."/>
            <person name="Shi L."/>
            <person name="Lu R."/>
            <person name="Comes H.P."/>
            <person name="Ma Y."/>
            <person name="Chen Y."/>
            <person name="Huang G."/>
            <person name="Zhou Y."/>
            <person name="Zheng Z."/>
            <person name="Qiu Y."/>
        </authorList>
    </citation>
    <scope>NUCLEOTIDE SEQUENCE [LARGE SCALE GENOMIC DNA]</scope>
    <source>
        <tissue evidence="1">Roots</tissue>
    </source>
</reference>
<dbReference type="EMBL" id="JAXIOK010000006">
    <property type="protein sequence ID" value="KAK4767966.1"/>
    <property type="molecule type" value="Genomic_DNA"/>
</dbReference>
<gene>
    <name evidence="1" type="ORF">SAY87_003107</name>
</gene>
<keyword evidence="2" id="KW-1185">Reference proteome</keyword>
<proteinExistence type="predicted"/>
<protein>
    <submittedName>
        <fullName evidence="1">Uncharacterized protein</fullName>
    </submittedName>
</protein>
<organism evidence="1 2">
    <name type="scientific">Trapa incisa</name>
    <dbReference type="NCBI Taxonomy" id="236973"/>
    <lineage>
        <taxon>Eukaryota</taxon>
        <taxon>Viridiplantae</taxon>
        <taxon>Streptophyta</taxon>
        <taxon>Embryophyta</taxon>
        <taxon>Tracheophyta</taxon>
        <taxon>Spermatophyta</taxon>
        <taxon>Magnoliopsida</taxon>
        <taxon>eudicotyledons</taxon>
        <taxon>Gunneridae</taxon>
        <taxon>Pentapetalae</taxon>
        <taxon>rosids</taxon>
        <taxon>malvids</taxon>
        <taxon>Myrtales</taxon>
        <taxon>Lythraceae</taxon>
        <taxon>Trapa</taxon>
    </lineage>
</organism>
<dbReference type="AlphaFoldDB" id="A0AAN7KIS4"/>
<dbReference type="Proteomes" id="UP001345219">
    <property type="component" value="Chromosome 3"/>
</dbReference>
<accession>A0AAN7KIS4</accession>
<comment type="caution">
    <text evidence="1">The sequence shown here is derived from an EMBL/GenBank/DDBJ whole genome shotgun (WGS) entry which is preliminary data.</text>
</comment>
<name>A0AAN7KIS4_9MYRT</name>
<evidence type="ECO:0000313" key="2">
    <source>
        <dbReference type="Proteomes" id="UP001345219"/>
    </source>
</evidence>
<sequence>MQKDGSSFLHCKGQGTIVHKETASVLCLTTVKNEGKLEFSKILLLAKVGGIMGSKSQASKGDASCQGSCSEDELGTCYFFVTTHCHFSIWIKED</sequence>